<evidence type="ECO:0000313" key="4">
    <source>
        <dbReference type="Proteomes" id="UP000593567"/>
    </source>
</evidence>
<dbReference type="SMART" id="SM00228">
    <property type="entry name" value="PDZ"/>
    <property type="match status" value="1"/>
</dbReference>
<dbReference type="InterPro" id="IPR015506">
    <property type="entry name" value="Dsh/Dvl-rel"/>
</dbReference>
<dbReference type="OrthoDB" id="10031689at2759"/>
<dbReference type="PANTHER" id="PTHR10878">
    <property type="entry name" value="SEGMENT POLARITY PROTEIN DISHEVELLED"/>
    <property type="match status" value="1"/>
</dbReference>
<accession>A0A7J7JIE6</accession>
<dbReference type="Gene3D" id="2.30.42.10">
    <property type="match status" value="1"/>
</dbReference>
<keyword evidence="4" id="KW-1185">Reference proteome</keyword>
<sequence>MNCLPFIKRVANLRSVELQTPSDLNKQVFFSEKRKQRNSTDSGFSSTTDGNHLDLHSTRTPMWRNSISESGSSISTDDSTIKDEYCTTGYDGRRQLHTYLDQASKTWDDSTVFSLSNQKEIDIYLDGTNDYIGISIVGHNFENGDASLFIGAVISGGAVSRDGRIQAGDLLLDINGNSLDGMSSRDAVAMLRQAVQHRRMVTLTVVGSWDDESVYSERSCVRPIDPMQWLAHNNFIYNQSAGLPGNQQKYFNSKSQMSIVSSSLSSSMPSTAARYRSKFHQQAMPLETPTDIVANRLRLHLIDQSNNAQKVTGNQKKSKTSIFGYDFHLILSFFILITQYL</sequence>
<feature type="region of interest" description="Disordered" evidence="1">
    <location>
        <begin position="31"/>
        <end position="59"/>
    </location>
</feature>
<dbReference type="InterPro" id="IPR001478">
    <property type="entry name" value="PDZ"/>
</dbReference>
<evidence type="ECO:0000313" key="3">
    <source>
        <dbReference type="EMBL" id="KAF6025885.1"/>
    </source>
</evidence>
<reference evidence="3" key="1">
    <citation type="submission" date="2020-06" db="EMBL/GenBank/DDBJ databases">
        <title>Draft genome of Bugula neritina, a colonial animal packing powerful symbionts and potential medicines.</title>
        <authorList>
            <person name="Rayko M."/>
        </authorList>
    </citation>
    <scope>NUCLEOTIDE SEQUENCE [LARGE SCALE GENOMIC DNA]</scope>
    <source>
        <strain evidence="3">Kwan_BN1</strain>
    </source>
</reference>
<evidence type="ECO:0000259" key="2">
    <source>
        <dbReference type="PROSITE" id="PS50106"/>
    </source>
</evidence>
<feature type="compositionally biased region" description="Low complexity" evidence="1">
    <location>
        <begin position="39"/>
        <end position="50"/>
    </location>
</feature>
<dbReference type="Proteomes" id="UP000593567">
    <property type="component" value="Unassembled WGS sequence"/>
</dbReference>
<dbReference type="SUPFAM" id="SSF50156">
    <property type="entry name" value="PDZ domain-like"/>
    <property type="match status" value="1"/>
</dbReference>
<dbReference type="GO" id="GO:0060070">
    <property type="term" value="P:canonical Wnt signaling pathway"/>
    <property type="evidence" value="ECO:0007669"/>
    <property type="project" value="TreeGrafter"/>
</dbReference>
<comment type="caution">
    <text evidence="3">The sequence shown here is derived from an EMBL/GenBank/DDBJ whole genome shotgun (WGS) entry which is preliminary data.</text>
</comment>
<dbReference type="AlphaFoldDB" id="A0A7J7JIE6"/>
<gene>
    <name evidence="3" type="ORF">EB796_015810</name>
</gene>
<dbReference type="GO" id="GO:0005829">
    <property type="term" value="C:cytosol"/>
    <property type="evidence" value="ECO:0007669"/>
    <property type="project" value="TreeGrafter"/>
</dbReference>
<dbReference type="EMBL" id="VXIV02002408">
    <property type="protein sequence ID" value="KAF6025885.1"/>
    <property type="molecule type" value="Genomic_DNA"/>
</dbReference>
<proteinExistence type="predicted"/>
<dbReference type="PROSITE" id="PS50106">
    <property type="entry name" value="PDZ"/>
    <property type="match status" value="1"/>
</dbReference>
<evidence type="ECO:0000256" key="1">
    <source>
        <dbReference type="SAM" id="MobiDB-lite"/>
    </source>
</evidence>
<dbReference type="PANTHER" id="PTHR10878:SF25">
    <property type="entry name" value="SEGMENT POLARITY PROTEIN DISHEVELLED"/>
    <property type="match status" value="1"/>
</dbReference>
<dbReference type="InterPro" id="IPR036034">
    <property type="entry name" value="PDZ_sf"/>
</dbReference>
<organism evidence="3 4">
    <name type="scientific">Bugula neritina</name>
    <name type="common">Brown bryozoan</name>
    <name type="synonym">Sertularia neritina</name>
    <dbReference type="NCBI Taxonomy" id="10212"/>
    <lineage>
        <taxon>Eukaryota</taxon>
        <taxon>Metazoa</taxon>
        <taxon>Spiralia</taxon>
        <taxon>Lophotrochozoa</taxon>
        <taxon>Bryozoa</taxon>
        <taxon>Gymnolaemata</taxon>
        <taxon>Cheilostomatida</taxon>
        <taxon>Flustrina</taxon>
        <taxon>Buguloidea</taxon>
        <taxon>Bugulidae</taxon>
        <taxon>Bugula</taxon>
    </lineage>
</organism>
<protein>
    <submittedName>
        <fullName evidence="3">Dsh-2</fullName>
    </submittedName>
</protein>
<dbReference type="Pfam" id="PF00595">
    <property type="entry name" value="PDZ"/>
    <property type="match status" value="1"/>
</dbReference>
<name>A0A7J7JIE6_BUGNE</name>
<feature type="domain" description="PDZ" evidence="2">
    <location>
        <begin position="120"/>
        <end position="194"/>
    </location>
</feature>